<dbReference type="EMBL" id="NBVN01000008">
    <property type="protein sequence ID" value="PUA31633.1"/>
    <property type="molecule type" value="Genomic_DNA"/>
</dbReference>
<dbReference type="InterPro" id="IPR044153">
    <property type="entry name" value="PIN_Pae0151-like"/>
</dbReference>
<gene>
    <name evidence="2" type="ORF">B7O98_09035</name>
</gene>
<feature type="domain" description="PIN" evidence="1">
    <location>
        <begin position="4"/>
        <end position="131"/>
    </location>
</feature>
<dbReference type="InterPro" id="IPR029060">
    <property type="entry name" value="PIN-like_dom_sf"/>
</dbReference>
<comment type="caution">
    <text evidence="2">The sequence shown here is derived from an EMBL/GenBank/DDBJ whole genome shotgun (WGS) entry which is preliminary data.</text>
</comment>
<dbReference type="SUPFAM" id="SSF88723">
    <property type="entry name" value="PIN domain-like"/>
    <property type="match status" value="1"/>
</dbReference>
<proteinExistence type="predicted"/>
<dbReference type="Pfam" id="PF01850">
    <property type="entry name" value="PIN"/>
    <property type="match status" value="1"/>
</dbReference>
<dbReference type="InterPro" id="IPR002716">
    <property type="entry name" value="PIN_dom"/>
</dbReference>
<dbReference type="Gene3D" id="3.40.50.1010">
    <property type="entry name" value="5'-nuclease"/>
    <property type="match status" value="1"/>
</dbReference>
<reference evidence="2 3" key="1">
    <citation type="journal article" date="2018" name="Syst. Appl. Microbiol.">
        <title>A new symbiotic nanoarchaeote (Candidatus Nanoclepta minutus) and its host (Zestosphaera tikiterensis gen. nov., sp. nov.) from a New Zealand hot spring.</title>
        <authorList>
            <person name="St John E."/>
            <person name="Liu Y."/>
            <person name="Podar M."/>
            <person name="Stott M.B."/>
            <person name="Meneghin J."/>
            <person name="Chen Z."/>
            <person name="Lagutin K."/>
            <person name="Mitchell K."/>
            <person name="Reysenbach A.L."/>
        </authorList>
    </citation>
    <scope>NUCLEOTIDE SEQUENCE [LARGE SCALE GENOMIC DNA]</scope>
    <source>
        <strain evidence="2">NZ3</strain>
    </source>
</reference>
<protein>
    <recommendedName>
        <fullName evidence="1">PIN domain-containing protein</fullName>
    </recommendedName>
</protein>
<dbReference type="AlphaFoldDB" id="A0A2R7Y2E1"/>
<organism evidence="2 3">
    <name type="scientific">Zestosphaera tikiterensis</name>
    <dbReference type="NCBI Taxonomy" id="1973259"/>
    <lineage>
        <taxon>Archaea</taxon>
        <taxon>Thermoproteota</taxon>
        <taxon>Thermoprotei</taxon>
        <taxon>Desulfurococcales</taxon>
        <taxon>Desulfurococcaceae</taxon>
        <taxon>Zestosphaera</taxon>
    </lineage>
</organism>
<evidence type="ECO:0000313" key="3">
    <source>
        <dbReference type="Proteomes" id="UP000244093"/>
    </source>
</evidence>
<sequence length="165" mass="18470">MGGVVLDTSVIIKAVLKPGKWLPGSVYERELETHRKSRLLIRLLNEKGVEVLIPFAALVEIAGVLTRLVSRDLAMEVVESLRATRSYRIVYEEEIRDHVIETALSTGSSGFNTYFIAIAKLYNATLITDDEPMSIRTERVGVNTILVRKTGTEELIAKINEISRE</sequence>
<name>A0A2R7Y2E1_9CREN</name>
<dbReference type="CDD" id="cd09873">
    <property type="entry name" value="PIN_Pae0151-like"/>
    <property type="match status" value="1"/>
</dbReference>
<evidence type="ECO:0000313" key="2">
    <source>
        <dbReference type="EMBL" id="PUA31633.1"/>
    </source>
</evidence>
<evidence type="ECO:0000259" key="1">
    <source>
        <dbReference type="Pfam" id="PF01850"/>
    </source>
</evidence>
<dbReference type="Proteomes" id="UP000244093">
    <property type="component" value="Unassembled WGS sequence"/>
</dbReference>
<accession>A0A2R7Y2E1</accession>